<accession>D8LHV1</accession>
<dbReference type="STRING" id="2880.D8LHV1"/>
<gene>
    <name evidence="4" type="primary">PK</name>
    <name evidence="4" type="ORF">Esi_0020_0071</name>
</gene>
<keyword evidence="5" id="KW-1185">Reference proteome</keyword>
<dbReference type="PRINTS" id="PR00109">
    <property type="entry name" value="TYRKINASE"/>
</dbReference>
<evidence type="ECO:0000256" key="1">
    <source>
        <dbReference type="PROSITE-ProRule" id="PRU10141"/>
    </source>
</evidence>
<sequence length="1089" mass="115668">MGSDGSSVTTGYTFGDWMGIDVDNPAWAALKVDEEGAVVWEWLNGTTLSYVAGAVIGLDGSVILAGSTVDGDYQGYAALKLDYEGVELWRWQDNSIDANCRAYGVAASDSGSVVAVGTINDGEWATPSVGGYDFIAYKVDGDGNLLWKWQDGTIGFDILWAVVSADEEGSVIMAGMTSLDFSGPSVGSLDFVAIKLDSGGTTLWTWQDGTSSSDEIQAAAATGDGFVVLAGYTFGEWSGGLTGEECDFAAVKLDANGTEVWRWQGGYEVEYNVIYAVSVQEDGTVLLAGRTGGSQVMSDKRVGSSDIATVMLGADGQEIWRWKQGSSSDDFMLRGMAAGSDGRMVMVGSINGSWGGEPNLGSEDFLVVLLNTSTLDTSTPPTTSPTVALSPAPATPAHAFPPSDTPVELPAPTLAPSVRSSSTLAPSGGISSTVDSLDVLSGDESAPSPTPIVAGAVSAVAAAIFIALAIWYKRWQRAKGMKTGSVVPPISNDDNFEHGREGDNQQGAKQHAPTVVHGGNNQPPHMRKPIEVVAGVEGMAVASEAAPGGSASRSTEQAAQTRMNTRGVAFPCVVEEAISADQSLTTTSSTTTLPGERADTTAVSRKGTPHFADDHILVSGKGETSQTDSHRASVVTSVGGGQAVLLLAQELAHHCQVPGVSEVATLVSLLVNLVTDSCDNNGGSDGRLRQCRSIIILLNRADKVAGNGENTTGEVTRMLIEDVHEAIFDLVELIKTYQSKNKLSKVLMSTLFKRRQDELDAVVDRAMVRLQLGLHMQVGQDVSAIKTGMDQYKGSIAEAQSESLADARRTRRQRKLDQVEIPEGHLTITNEVLGKGGFGEVYLADYNGRNAAAKHHQNDSQRRAFLRELDAMIRLRSPHTVNVYGAVTSQPDHMVLVMELLSGGDLRTLLRTSEQPLPQEQSRRIIGDICAGMAFLHEKDTVHGDLKSANVLLDGSGRAKIGDFGTSRWSQHTHSTGLATYTTTKPSTQMSLAWSAPEVLESGGSTYASDVYSFGIVVWEVVSGELPWANKTRPREILSAVLMGARPSFRHDAPADIVEIAKACWVGEPRARTTFDAVLEGMDSKEPHD</sequence>
<dbReference type="Pfam" id="PF07714">
    <property type="entry name" value="PK_Tyr_Ser-Thr"/>
    <property type="match status" value="1"/>
</dbReference>
<dbReference type="InterPro" id="IPR017441">
    <property type="entry name" value="Protein_kinase_ATP_BS"/>
</dbReference>
<organism evidence="4 5">
    <name type="scientific">Ectocarpus siliculosus</name>
    <name type="common">Brown alga</name>
    <name type="synonym">Conferva siliculosa</name>
    <dbReference type="NCBI Taxonomy" id="2880"/>
    <lineage>
        <taxon>Eukaryota</taxon>
        <taxon>Sar</taxon>
        <taxon>Stramenopiles</taxon>
        <taxon>Ochrophyta</taxon>
        <taxon>PX clade</taxon>
        <taxon>Phaeophyceae</taxon>
        <taxon>Ectocarpales</taxon>
        <taxon>Ectocarpaceae</taxon>
        <taxon>Ectocarpus</taxon>
    </lineage>
</organism>
<reference evidence="4 5" key="1">
    <citation type="journal article" date="2010" name="Nature">
        <title>The Ectocarpus genome and the independent evolution of multicellularity in brown algae.</title>
        <authorList>
            <person name="Cock J.M."/>
            <person name="Sterck L."/>
            <person name="Rouze P."/>
            <person name="Scornet D."/>
            <person name="Allen A.E."/>
            <person name="Amoutzias G."/>
            <person name="Anthouard V."/>
            <person name="Artiguenave F."/>
            <person name="Aury J.M."/>
            <person name="Badger J.H."/>
            <person name="Beszteri B."/>
            <person name="Billiau K."/>
            <person name="Bonnet E."/>
            <person name="Bothwell J.H."/>
            <person name="Bowler C."/>
            <person name="Boyen C."/>
            <person name="Brownlee C."/>
            <person name="Carrano C.J."/>
            <person name="Charrier B."/>
            <person name="Cho G.Y."/>
            <person name="Coelho S.M."/>
            <person name="Collen J."/>
            <person name="Corre E."/>
            <person name="Da Silva C."/>
            <person name="Delage L."/>
            <person name="Delaroque N."/>
            <person name="Dittami S.M."/>
            <person name="Doulbeau S."/>
            <person name="Elias M."/>
            <person name="Farnham G."/>
            <person name="Gachon C.M."/>
            <person name="Gschloessl B."/>
            <person name="Heesch S."/>
            <person name="Jabbari K."/>
            <person name="Jubin C."/>
            <person name="Kawai H."/>
            <person name="Kimura K."/>
            <person name="Kloareg B."/>
            <person name="Kupper F.C."/>
            <person name="Lang D."/>
            <person name="Le Bail A."/>
            <person name="Leblanc C."/>
            <person name="Lerouge P."/>
            <person name="Lohr M."/>
            <person name="Lopez P.J."/>
            <person name="Martens C."/>
            <person name="Maumus F."/>
            <person name="Michel G."/>
            <person name="Miranda-Saavedra D."/>
            <person name="Morales J."/>
            <person name="Moreau H."/>
            <person name="Motomura T."/>
            <person name="Nagasato C."/>
            <person name="Napoli C.A."/>
            <person name="Nelson D.R."/>
            <person name="Nyvall-Collen P."/>
            <person name="Peters A.F."/>
            <person name="Pommier C."/>
            <person name="Potin P."/>
            <person name="Poulain J."/>
            <person name="Quesneville H."/>
            <person name="Read B."/>
            <person name="Rensing S.A."/>
            <person name="Ritter A."/>
            <person name="Rousvoal S."/>
            <person name="Samanta M."/>
            <person name="Samson G."/>
            <person name="Schroeder D.C."/>
            <person name="Segurens B."/>
            <person name="Strittmatter M."/>
            <person name="Tonon T."/>
            <person name="Tregear J.W."/>
            <person name="Valentin K."/>
            <person name="von Dassow P."/>
            <person name="Yamagishi T."/>
            <person name="Van de Peer Y."/>
            <person name="Wincker P."/>
        </authorList>
    </citation>
    <scope>NUCLEOTIDE SEQUENCE [LARGE SCALE GENOMIC DNA]</scope>
    <source>
        <strain evidence="5">Ec32 / CCAP1310/4</strain>
    </source>
</reference>
<feature type="region of interest" description="Disordered" evidence="2">
    <location>
        <begin position="376"/>
        <end position="430"/>
    </location>
</feature>
<evidence type="ECO:0000256" key="2">
    <source>
        <dbReference type="SAM" id="MobiDB-lite"/>
    </source>
</evidence>
<dbReference type="OrthoDB" id="339325at2759"/>
<dbReference type="PROSITE" id="PS00107">
    <property type="entry name" value="PROTEIN_KINASE_ATP"/>
    <property type="match status" value="1"/>
</dbReference>
<feature type="compositionally biased region" description="Low complexity" evidence="2">
    <location>
        <begin position="583"/>
        <end position="593"/>
    </location>
</feature>
<feature type="compositionally biased region" description="Low complexity" evidence="2">
    <location>
        <begin position="376"/>
        <end position="402"/>
    </location>
</feature>
<dbReference type="InterPro" id="IPR011047">
    <property type="entry name" value="Quinoprotein_ADH-like_sf"/>
</dbReference>
<feature type="region of interest" description="Disordered" evidence="2">
    <location>
        <begin position="582"/>
        <end position="607"/>
    </location>
</feature>
<keyword evidence="1" id="KW-0067">ATP-binding</keyword>
<dbReference type="InterPro" id="IPR000719">
    <property type="entry name" value="Prot_kinase_dom"/>
</dbReference>
<dbReference type="InParanoid" id="D8LHV1"/>
<feature type="domain" description="Protein kinase" evidence="3">
    <location>
        <begin position="827"/>
        <end position="1089"/>
    </location>
</feature>
<feature type="region of interest" description="Disordered" evidence="2">
    <location>
        <begin position="489"/>
        <end position="525"/>
    </location>
</feature>
<dbReference type="PANTHER" id="PTHR44329">
    <property type="entry name" value="SERINE/THREONINE-PROTEIN KINASE TNNI3K-RELATED"/>
    <property type="match status" value="1"/>
</dbReference>
<keyword evidence="1" id="KW-0547">Nucleotide-binding</keyword>
<feature type="compositionally biased region" description="Polar residues" evidence="2">
    <location>
        <begin position="418"/>
        <end position="430"/>
    </location>
</feature>
<proteinExistence type="predicted"/>
<dbReference type="Gene3D" id="1.10.510.10">
    <property type="entry name" value="Transferase(Phosphotransferase) domain 1"/>
    <property type="match status" value="1"/>
</dbReference>
<evidence type="ECO:0000259" key="3">
    <source>
        <dbReference type="PROSITE" id="PS50011"/>
    </source>
</evidence>
<dbReference type="GO" id="GO:0004674">
    <property type="term" value="F:protein serine/threonine kinase activity"/>
    <property type="evidence" value="ECO:0007669"/>
    <property type="project" value="TreeGrafter"/>
</dbReference>
<evidence type="ECO:0000313" key="5">
    <source>
        <dbReference type="Proteomes" id="UP000002630"/>
    </source>
</evidence>
<name>D8LHV1_ECTSI</name>
<dbReference type="PROSITE" id="PS50011">
    <property type="entry name" value="PROTEIN_KINASE_DOM"/>
    <property type="match status" value="1"/>
</dbReference>
<dbReference type="SUPFAM" id="SSF50998">
    <property type="entry name" value="Quinoprotein alcohol dehydrogenase-like"/>
    <property type="match status" value="1"/>
</dbReference>
<dbReference type="Proteomes" id="UP000002630">
    <property type="component" value="Linkage Group LG13"/>
</dbReference>
<evidence type="ECO:0000313" key="4">
    <source>
        <dbReference type="EMBL" id="CBN74382.1"/>
    </source>
</evidence>
<dbReference type="EMBL" id="FN648376">
    <property type="protein sequence ID" value="CBN74382.1"/>
    <property type="molecule type" value="Genomic_DNA"/>
</dbReference>
<dbReference type="InterPro" id="IPR001245">
    <property type="entry name" value="Ser-Thr/Tyr_kinase_cat_dom"/>
</dbReference>
<dbReference type="EMBL" id="FN649738">
    <property type="protein sequence ID" value="CBN74382.1"/>
    <property type="molecule type" value="Genomic_DNA"/>
</dbReference>
<protein>
    <recommendedName>
        <fullName evidence="3">Protein kinase domain-containing protein</fullName>
    </recommendedName>
</protein>
<dbReference type="SUPFAM" id="SSF56112">
    <property type="entry name" value="Protein kinase-like (PK-like)"/>
    <property type="match status" value="1"/>
</dbReference>
<feature type="binding site" evidence="1">
    <location>
        <position position="854"/>
    </location>
    <ligand>
        <name>ATP</name>
        <dbReference type="ChEBI" id="CHEBI:30616"/>
    </ligand>
</feature>
<dbReference type="GO" id="GO:0005524">
    <property type="term" value="F:ATP binding"/>
    <property type="evidence" value="ECO:0007669"/>
    <property type="project" value="UniProtKB-UniRule"/>
</dbReference>
<dbReference type="AlphaFoldDB" id="D8LHV1"/>
<dbReference type="SMART" id="SM00220">
    <property type="entry name" value="S_TKc"/>
    <property type="match status" value="1"/>
</dbReference>
<dbReference type="InterPro" id="IPR011009">
    <property type="entry name" value="Kinase-like_dom_sf"/>
</dbReference>
<dbReference type="InterPro" id="IPR051681">
    <property type="entry name" value="Ser/Thr_Kinases-Pseudokinases"/>
</dbReference>